<dbReference type="PANTHER" id="PTHR12192">
    <property type="entry name" value="CATION TRANSPORT PROTEIN CHAC-RELATED"/>
    <property type="match status" value="1"/>
</dbReference>
<sequence>MPERLPAAPCPTPLDPLDPLDGGLTHDGPPPHMPPPASTVDAAASDALRRQVLSAGWQPGHDLWVFGYASLIWRQGFECLERRPALLKGYHRALKMWSHVNRGTPQCPGLVFALLPGGSCQGVALRMPADAVPTAFDELWRREMPDLTYQPRWLSCRTPAGSVKALAFTLSRRSPSHTGTLSNERYRQVFTEACGHYGTTLDYAQRTDASLRAMGIQDRALAGLLALADGRANA</sequence>
<dbReference type="InterPro" id="IPR006840">
    <property type="entry name" value="ChaC"/>
</dbReference>
<evidence type="ECO:0000256" key="1">
    <source>
        <dbReference type="ARBA" id="ARBA00012344"/>
    </source>
</evidence>
<evidence type="ECO:0000256" key="3">
    <source>
        <dbReference type="SAM" id="MobiDB-lite"/>
    </source>
</evidence>
<dbReference type="PANTHER" id="PTHR12192:SF2">
    <property type="entry name" value="GLUTATHIONE-SPECIFIC GAMMA-GLUTAMYLCYCLOTRANSFERASE 2"/>
    <property type="match status" value="1"/>
</dbReference>
<dbReference type="Pfam" id="PF04752">
    <property type="entry name" value="ChaC"/>
    <property type="match status" value="1"/>
</dbReference>
<dbReference type="AlphaFoldDB" id="A0A7V8JRG2"/>
<feature type="compositionally biased region" description="Pro residues" evidence="3">
    <location>
        <begin position="28"/>
        <end position="37"/>
    </location>
</feature>
<evidence type="ECO:0000313" key="4">
    <source>
        <dbReference type="EMBL" id="KAF1022768.1"/>
    </source>
</evidence>
<proteinExistence type="predicted"/>
<protein>
    <recommendedName>
        <fullName evidence="1">glutathione-specific gamma-glutamylcyclotransferase</fullName>
        <ecNumber evidence="1">4.3.2.7</ecNumber>
    </recommendedName>
</protein>
<keyword evidence="2" id="KW-0456">Lyase</keyword>
<accession>A0A7V8JRG2</accession>
<dbReference type="GO" id="GO:0006751">
    <property type="term" value="P:glutathione catabolic process"/>
    <property type="evidence" value="ECO:0007669"/>
    <property type="project" value="InterPro"/>
</dbReference>
<comment type="caution">
    <text evidence="4">The sequence shown here is derived from an EMBL/GenBank/DDBJ whole genome shotgun (WGS) entry which is preliminary data.</text>
</comment>
<dbReference type="InterPro" id="IPR013024">
    <property type="entry name" value="GGCT-like"/>
</dbReference>
<organism evidence="4 5">
    <name type="scientific">Paracidovorax wautersii</name>
    <dbReference type="NCBI Taxonomy" id="1177982"/>
    <lineage>
        <taxon>Bacteria</taxon>
        <taxon>Pseudomonadati</taxon>
        <taxon>Pseudomonadota</taxon>
        <taxon>Betaproteobacteria</taxon>
        <taxon>Burkholderiales</taxon>
        <taxon>Comamonadaceae</taxon>
        <taxon>Paracidovorax</taxon>
    </lineage>
</organism>
<dbReference type="GO" id="GO:0005737">
    <property type="term" value="C:cytoplasm"/>
    <property type="evidence" value="ECO:0007669"/>
    <property type="project" value="TreeGrafter"/>
</dbReference>
<evidence type="ECO:0000313" key="5">
    <source>
        <dbReference type="Proteomes" id="UP000461670"/>
    </source>
</evidence>
<dbReference type="GO" id="GO:0061928">
    <property type="term" value="F:glutathione specific gamma-glutamylcyclotransferase activity"/>
    <property type="evidence" value="ECO:0007669"/>
    <property type="project" value="UniProtKB-EC"/>
</dbReference>
<reference evidence="5" key="1">
    <citation type="journal article" date="2020" name="MBio">
        <title>Horizontal gene transfer to a defensive symbiont with a reduced genome amongst a multipartite beetle microbiome.</title>
        <authorList>
            <person name="Waterworth S.C."/>
            <person name="Florez L.V."/>
            <person name="Rees E.R."/>
            <person name="Hertweck C."/>
            <person name="Kaltenpoth M."/>
            <person name="Kwan J.C."/>
        </authorList>
    </citation>
    <scope>NUCLEOTIDE SEQUENCE [LARGE SCALE GENOMIC DNA]</scope>
</reference>
<keyword evidence="4" id="KW-0808">Transferase</keyword>
<evidence type="ECO:0000256" key="2">
    <source>
        <dbReference type="ARBA" id="ARBA00023239"/>
    </source>
</evidence>
<dbReference type="CDD" id="cd06661">
    <property type="entry name" value="GGCT_like"/>
    <property type="match status" value="1"/>
</dbReference>
<dbReference type="GO" id="GO:0016740">
    <property type="term" value="F:transferase activity"/>
    <property type="evidence" value="ECO:0007669"/>
    <property type="project" value="UniProtKB-KW"/>
</dbReference>
<dbReference type="SUPFAM" id="SSF110857">
    <property type="entry name" value="Gamma-glutamyl cyclotransferase-like"/>
    <property type="match status" value="1"/>
</dbReference>
<feature type="region of interest" description="Disordered" evidence="3">
    <location>
        <begin position="1"/>
        <end position="40"/>
    </location>
</feature>
<dbReference type="EC" id="4.3.2.7" evidence="1"/>
<dbReference type="Gene3D" id="3.10.490.10">
    <property type="entry name" value="Gamma-glutamyl cyclotransferase-like"/>
    <property type="match status" value="1"/>
</dbReference>
<gene>
    <name evidence="4" type="primary">chaC</name>
    <name evidence="4" type="ORF">GAK30_00925</name>
</gene>
<dbReference type="Proteomes" id="UP000461670">
    <property type="component" value="Unassembled WGS sequence"/>
</dbReference>
<dbReference type="EMBL" id="WNDQ01000009">
    <property type="protein sequence ID" value="KAF1022768.1"/>
    <property type="molecule type" value="Genomic_DNA"/>
</dbReference>
<feature type="compositionally biased region" description="Low complexity" evidence="3">
    <location>
        <begin position="17"/>
        <end position="27"/>
    </location>
</feature>
<name>A0A7V8JRG2_9BURK</name>
<dbReference type="InterPro" id="IPR036568">
    <property type="entry name" value="GGCT-like_sf"/>
</dbReference>